<accession>A0AAE0TA15</accession>
<gene>
    <name evidence="2" type="ORF">CHS0354_019599</name>
</gene>
<reference evidence="2" key="3">
    <citation type="submission" date="2023-05" db="EMBL/GenBank/DDBJ databases">
        <authorList>
            <person name="Smith C.H."/>
        </authorList>
    </citation>
    <scope>NUCLEOTIDE SEQUENCE</scope>
    <source>
        <strain evidence="2">CHS0354</strain>
        <tissue evidence="2">Mantle</tissue>
    </source>
</reference>
<feature type="region of interest" description="Disordered" evidence="1">
    <location>
        <begin position="1"/>
        <end position="39"/>
    </location>
</feature>
<dbReference type="AlphaFoldDB" id="A0AAE0TA15"/>
<protein>
    <submittedName>
        <fullName evidence="2">Uncharacterized protein</fullName>
    </submittedName>
</protein>
<dbReference type="EMBL" id="JAEAOA010001198">
    <property type="protein sequence ID" value="KAK3605933.1"/>
    <property type="molecule type" value="Genomic_DNA"/>
</dbReference>
<evidence type="ECO:0000256" key="1">
    <source>
        <dbReference type="SAM" id="MobiDB-lite"/>
    </source>
</evidence>
<reference evidence="2" key="2">
    <citation type="journal article" date="2021" name="Genome Biol. Evol.">
        <title>Developing a high-quality reference genome for a parasitic bivalve with doubly uniparental inheritance (Bivalvia: Unionida).</title>
        <authorList>
            <person name="Smith C.H."/>
        </authorList>
    </citation>
    <scope>NUCLEOTIDE SEQUENCE</scope>
    <source>
        <strain evidence="2">CHS0354</strain>
        <tissue evidence="2">Mantle</tissue>
    </source>
</reference>
<comment type="caution">
    <text evidence="2">The sequence shown here is derived from an EMBL/GenBank/DDBJ whole genome shotgun (WGS) entry which is preliminary data.</text>
</comment>
<name>A0AAE0TA15_9BIVA</name>
<keyword evidence="3" id="KW-1185">Reference proteome</keyword>
<dbReference type="Proteomes" id="UP001195483">
    <property type="component" value="Unassembled WGS sequence"/>
</dbReference>
<sequence length="150" mass="17038">MFSLRLSQKTRRNNLNSKPPVNSDNISKDKPRMNAAYNDGDEEFPYTKKHASMQLQNLDKETETYAVPIKGEGSFGTTVELCNGTTTNEDESTIVVVQNGTISGQEVNNIKYRNDHLGNVHKRPSFYLEPRDLDSISMSDKVNFYNEIQD</sequence>
<evidence type="ECO:0000313" key="3">
    <source>
        <dbReference type="Proteomes" id="UP001195483"/>
    </source>
</evidence>
<reference evidence="2" key="1">
    <citation type="journal article" date="2021" name="Genome Biol. Evol.">
        <title>A High-Quality Reference Genome for a Parasitic Bivalve with Doubly Uniparental Inheritance (Bivalvia: Unionida).</title>
        <authorList>
            <person name="Smith C.H."/>
        </authorList>
    </citation>
    <scope>NUCLEOTIDE SEQUENCE</scope>
    <source>
        <strain evidence="2">CHS0354</strain>
    </source>
</reference>
<organism evidence="2 3">
    <name type="scientific">Potamilus streckersoni</name>
    <dbReference type="NCBI Taxonomy" id="2493646"/>
    <lineage>
        <taxon>Eukaryota</taxon>
        <taxon>Metazoa</taxon>
        <taxon>Spiralia</taxon>
        <taxon>Lophotrochozoa</taxon>
        <taxon>Mollusca</taxon>
        <taxon>Bivalvia</taxon>
        <taxon>Autobranchia</taxon>
        <taxon>Heteroconchia</taxon>
        <taxon>Palaeoheterodonta</taxon>
        <taxon>Unionida</taxon>
        <taxon>Unionoidea</taxon>
        <taxon>Unionidae</taxon>
        <taxon>Ambleminae</taxon>
        <taxon>Lampsilini</taxon>
        <taxon>Potamilus</taxon>
    </lineage>
</organism>
<proteinExistence type="predicted"/>
<feature type="compositionally biased region" description="Polar residues" evidence="1">
    <location>
        <begin position="13"/>
        <end position="25"/>
    </location>
</feature>
<evidence type="ECO:0000313" key="2">
    <source>
        <dbReference type="EMBL" id="KAK3605933.1"/>
    </source>
</evidence>